<sequence length="504" mass="54492">MARDRLAAMRAQQAAGSGGYGGSETGAGNNGYGDHLYPTQQTAGVPYNASSGLPHGSDSVNATPVAVYSGHTSYGQGHHGVFQQPNMPASAQEALPQDTYEMQPRNMNVVTSADGLAPATYAGSAPGTQSATSYGAGAQGSTAIDMPDGNSGSFFSEISSLQDAIRQIEQNINRISELHSRSLNNVGEASQMEAESQLAGLAQQTSSLTNGVKNRIKALEAETLKIPSSGPAPEGIDRNVRLTQIGAAKNRFKETILRYQEVEKAYRTKYRQRTERQLRIVKPDATQDEIQGALDGSMGGQQIFAQALQNSNRQGEARGALREVQERHNDIQRIEQTIVELAALFQEMSILVEQQDEQLNVIKDHAQNTEQEVQAAYVLYLTNTQTSTNRQGCCFSEEAPQNALDLFLDSEPIFLDGFFLVGTDRVATFAWKGDKPLPSDDYRQEAMQYEQNQSSQRKLQDEEANVSSGAAYPSATPMTLPVGTAVPMNMPAAGTQQQVAPPTY</sequence>
<dbReference type="AlphaFoldDB" id="A0AAJ5YT52"/>
<name>A0AAJ5YT52_9BASI</name>
<dbReference type="Proteomes" id="UP001219567">
    <property type="component" value="Chromosome 2"/>
</dbReference>
<feature type="compositionally biased region" description="Gly residues" evidence="7">
    <location>
        <begin position="16"/>
        <end position="31"/>
    </location>
</feature>
<dbReference type="Gene3D" id="1.20.58.70">
    <property type="match status" value="1"/>
</dbReference>
<dbReference type="GO" id="GO:0031201">
    <property type="term" value="C:SNARE complex"/>
    <property type="evidence" value="ECO:0007669"/>
    <property type="project" value="TreeGrafter"/>
</dbReference>
<dbReference type="GO" id="GO:0006886">
    <property type="term" value="P:intracellular protein transport"/>
    <property type="evidence" value="ECO:0007669"/>
    <property type="project" value="TreeGrafter"/>
</dbReference>
<dbReference type="PANTHER" id="PTHR19957:SF307">
    <property type="entry name" value="PROTEIN SSO1-RELATED"/>
    <property type="match status" value="1"/>
</dbReference>
<evidence type="ECO:0000256" key="4">
    <source>
        <dbReference type="ARBA" id="ARBA00022989"/>
    </source>
</evidence>
<dbReference type="InterPro" id="IPR045242">
    <property type="entry name" value="Syntaxin"/>
</dbReference>
<keyword evidence="10" id="KW-1185">Reference proteome</keyword>
<dbReference type="GO" id="GO:0006906">
    <property type="term" value="P:vesicle fusion"/>
    <property type="evidence" value="ECO:0007669"/>
    <property type="project" value="TreeGrafter"/>
</dbReference>
<evidence type="ECO:0000313" key="10">
    <source>
        <dbReference type="Proteomes" id="UP001219567"/>
    </source>
</evidence>
<feature type="domain" description="T-SNARE coiled-coil homology" evidence="8">
    <location>
        <begin position="321"/>
        <end position="376"/>
    </location>
</feature>
<keyword evidence="3" id="KW-0812">Transmembrane</keyword>
<dbReference type="Pfam" id="PF00804">
    <property type="entry name" value="Syntaxin"/>
    <property type="match status" value="1"/>
</dbReference>
<evidence type="ECO:0000259" key="8">
    <source>
        <dbReference type="PROSITE" id="PS50192"/>
    </source>
</evidence>
<proteinExistence type="inferred from homology"/>
<feature type="region of interest" description="Disordered" evidence="7">
    <location>
        <begin position="1"/>
        <end position="33"/>
    </location>
</feature>
<evidence type="ECO:0000313" key="9">
    <source>
        <dbReference type="EMBL" id="WFC99302.1"/>
    </source>
</evidence>
<comment type="subcellular location">
    <subcellularLocation>
        <location evidence="1">Membrane</location>
        <topology evidence="1">Single-pass type IV membrane protein</topology>
    </subcellularLocation>
</comment>
<dbReference type="CDD" id="cd15849">
    <property type="entry name" value="SNARE_Sso1"/>
    <property type="match status" value="1"/>
</dbReference>
<dbReference type="SMART" id="SM00397">
    <property type="entry name" value="t_SNARE"/>
    <property type="match status" value="1"/>
</dbReference>
<comment type="similarity">
    <text evidence="2">Belongs to the syntaxin family.</text>
</comment>
<keyword evidence="6" id="KW-0472">Membrane</keyword>
<dbReference type="SMART" id="SM00503">
    <property type="entry name" value="SynN"/>
    <property type="match status" value="1"/>
</dbReference>
<organism evidence="9 10">
    <name type="scientific">Malassezia yamatoensis</name>
    <dbReference type="NCBI Taxonomy" id="253288"/>
    <lineage>
        <taxon>Eukaryota</taxon>
        <taxon>Fungi</taxon>
        <taxon>Dikarya</taxon>
        <taxon>Basidiomycota</taxon>
        <taxon>Ustilaginomycotina</taxon>
        <taxon>Malasseziomycetes</taxon>
        <taxon>Malasseziales</taxon>
        <taxon>Malasseziaceae</taxon>
        <taxon>Malassezia</taxon>
    </lineage>
</organism>
<dbReference type="InterPro" id="IPR006011">
    <property type="entry name" value="Syntaxin_N"/>
</dbReference>
<dbReference type="PANTHER" id="PTHR19957">
    <property type="entry name" value="SYNTAXIN"/>
    <property type="match status" value="1"/>
</dbReference>
<protein>
    <recommendedName>
        <fullName evidence="8">t-SNARE coiled-coil homology domain-containing protein</fullName>
    </recommendedName>
</protein>
<dbReference type="FunFam" id="1.20.58.70:FF:000008">
    <property type="entry name" value="Syntaxin family protein"/>
    <property type="match status" value="1"/>
</dbReference>
<accession>A0AAJ5YT52</accession>
<gene>
    <name evidence="9" type="ORF">MYAM1_002046</name>
</gene>
<dbReference type="GO" id="GO:0005484">
    <property type="term" value="F:SNAP receptor activity"/>
    <property type="evidence" value="ECO:0007669"/>
    <property type="project" value="TreeGrafter"/>
</dbReference>
<evidence type="ECO:0000256" key="2">
    <source>
        <dbReference type="ARBA" id="ARBA00009063"/>
    </source>
</evidence>
<dbReference type="GO" id="GO:0006887">
    <property type="term" value="P:exocytosis"/>
    <property type="evidence" value="ECO:0007669"/>
    <property type="project" value="TreeGrafter"/>
</dbReference>
<dbReference type="SUPFAM" id="SSF47661">
    <property type="entry name" value="t-snare proteins"/>
    <property type="match status" value="1"/>
</dbReference>
<evidence type="ECO:0000256" key="3">
    <source>
        <dbReference type="ARBA" id="ARBA00022692"/>
    </source>
</evidence>
<dbReference type="GO" id="GO:0048278">
    <property type="term" value="P:vesicle docking"/>
    <property type="evidence" value="ECO:0007669"/>
    <property type="project" value="TreeGrafter"/>
</dbReference>
<dbReference type="EMBL" id="CP119944">
    <property type="protein sequence ID" value="WFC99302.1"/>
    <property type="molecule type" value="Genomic_DNA"/>
</dbReference>
<evidence type="ECO:0000256" key="7">
    <source>
        <dbReference type="SAM" id="MobiDB-lite"/>
    </source>
</evidence>
<evidence type="ECO:0000256" key="5">
    <source>
        <dbReference type="ARBA" id="ARBA00023054"/>
    </source>
</evidence>
<evidence type="ECO:0000256" key="6">
    <source>
        <dbReference type="ARBA" id="ARBA00023136"/>
    </source>
</evidence>
<dbReference type="PROSITE" id="PS50192">
    <property type="entry name" value="T_SNARE"/>
    <property type="match status" value="1"/>
</dbReference>
<dbReference type="GO" id="GO:0000149">
    <property type="term" value="F:SNARE binding"/>
    <property type="evidence" value="ECO:0007669"/>
    <property type="project" value="TreeGrafter"/>
</dbReference>
<evidence type="ECO:0000256" key="1">
    <source>
        <dbReference type="ARBA" id="ARBA00004211"/>
    </source>
</evidence>
<keyword evidence="4" id="KW-1133">Transmembrane helix</keyword>
<feature type="region of interest" description="Disordered" evidence="7">
    <location>
        <begin position="448"/>
        <end position="476"/>
    </location>
</feature>
<dbReference type="CDD" id="cd00179">
    <property type="entry name" value="SynN"/>
    <property type="match status" value="1"/>
</dbReference>
<keyword evidence="5" id="KW-0175">Coiled coil</keyword>
<dbReference type="GO" id="GO:0012505">
    <property type="term" value="C:endomembrane system"/>
    <property type="evidence" value="ECO:0007669"/>
    <property type="project" value="TreeGrafter"/>
</dbReference>
<reference evidence="9 10" key="1">
    <citation type="submission" date="2023-03" db="EMBL/GenBank/DDBJ databases">
        <title>Mating type loci evolution in Malassezia.</title>
        <authorList>
            <person name="Coelho M.A."/>
        </authorList>
    </citation>
    <scope>NUCLEOTIDE SEQUENCE [LARGE SCALE GENOMIC DNA]</scope>
    <source>
        <strain evidence="9 10">CBS 9725</strain>
    </source>
</reference>
<dbReference type="InterPro" id="IPR010989">
    <property type="entry name" value="SNARE"/>
</dbReference>
<dbReference type="GO" id="GO:0005886">
    <property type="term" value="C:plasma membrane"/>
    <property type="evidence" value="ECO:0007669"/>
    <property type="project" value="TreeGrafter"/>
</dbReference>
<dbReference type="InterPro" id="IPR000727">
    <property type="entry name" value="T_SNARE_dom"/>
</dbReference>